<dbReference type="AlphaFoldDB" id="A0ABD3F5H7"/>
<evidence type="ECO:0008006" key="3">
    <source>
        <dbReference type="Google" id="ProtNLM"/>
    </source>
</evidence>
<sequence length="219" mass="25249">MCCFHVLYNVRKRTKHMEPATRKAVMDGIVRIHYTDNMNTLCSEKEAVLSKWREIPELTTFSSYFTERWLDSRFWRWQAFHTPAGFATTNNPRETFNALTKKYTGRRRLYMQRLFRVRMTIIEDAPKRTPATETKIQVASTTASRAASAMINTGKVLAFATDNPALCRVKQLRKDDVPDNQELDEICQALDGPFNADCESRDELVSETAFLGPALLVRE</sequence>
<proteinExistence type="predicted"/>
<evidence type="ECO:0000313" key="1">
    <source>
        <dbReference type="EMBL" id="KAL3660319.1"/>
    </source>
</evidence>
<evidence type="ECO:0000313" key="2">
    <source>
        <dbReference type="Proteomes" id="UP001632037"/>
    </source>
</evidence>
<dbReference type="Proteomes" id="UP001632037">
    <property type="component" value="Unassembled WGS sequence"/>
</dbReference>
<keyword evidence="2" id="KW-1185">Reference proteome</keyword>
<organism evidence="1 2">
    <name type="scientific">Phytophthora oleae</name>
    <dbReference type="NCBI Taxonomy" id="2107226"/>
    <lineage>
        <taxon>Eukaryota</taxon>
        <taxon>Sar</taxon>
        <taxon>Stramenopiles</taxon>
        <taxon>Oomycota</taxon>
        <taxon>Peronosporomycetes</taxon>
        <taxon>Peronosporales</taxon>
        <taxon>Peronosporaceae</taxon>
        <taxon>Phytophthora</taxon>
    </lineage>
</organism>
<reference evidence="1 2" key="1">
    <citation type="submission" date="2024-09" db="EMBL/GenBank/DDBJ databases">
        <title>Genome sequencing and assembly of Phytophthora oleae, isolate VK10A, causative agent of rot of olive drupes.</title>
        <authorList>
            <person name="Conti Taguali S."/>
            <person name="Riolo M."/>
            <person name="La Spada F."/>
            <person name="Cacciola S.O."/>
            <person name="Dionisio G."/>
        </authorList>
    </citation>
    <scope>NUCLEOTIDE SEQUENCE [LARGE SCALE GENOMIC DNA]</scope>
    <source>
        <strain evidence="1 2">VK10A</strain>
    </source>
</reference>
<dbReference type="EMBL" id="JBIMZQ010000042">
    <property type="protein sequence ID" value="KAL3660319.1"/>
    <property type="molecule type" value="Genomic_DNA"/>
</dbReference>
<accession>A0ABD3F5H7</accession>
<name>A0ABD3F5H7_9STRA</name>
<gene>
    <name evidence="1" type="ORF">V7S43_019089</name>
</gene>
<protein>
    <recommendedName>
        <fullName evidence="3">MULE transposase domain-containing protein</fullName>
    </recommendedName>
</protein>
<comment type="caution">
    <text evidence="1">The sequence shown here is derived from an EMBL/GenBank/DDBJ whole genome shotgun (WGS) entry which is preliminary data.</text>
</comment>